<dbReference type="SUPFAM" id="SSF103657">
    <property type="entry name" value="BAR/IMD domain-like"/>
    <property type="match status" value="1"/>
</dbReference>
<dbReference type="FunFam" id="1.10.220.150:FF:000009">
    <property type="entry name" value="stromal membrane-associated protein 1 isoform X1"/>
    <property type="match status" value="1"/>
</dbReference>
<feature type="domain" description="Arf-GAP" evidence="8">
    <location>
        <begin position="492"/>
        <end position="612"/>
    </location>
</feature>
<dbReference type="InterPro" id="IPR043593">
    <property type="entry name" value="ASAP"/>
</dbReference>
<dbReference type="SMART" id="SM00233">
    <property type="entry name" value="PH"/>
    <property type="match status" value="1"/>
</dbReference>
<dbReference type="Pfam" id="PF01412">
    <property type="entry name" value="ArfGap"/>
    <property type="match status" value="1"/>
</dbReference>
<dbReference type="Pfam" id="PF13857">
    <property type="entry name" value="Ank_5"/>
    <property type="match status" value="1"/>
</dbReference>
<dbReference type="SMART" id="SM00105">
    <property type="entry name" value="ArfGap"/>
    <property type="match status" value="1"/>
</dbReference>
<evidence type="ECO:0000313" key="10">
    <source>
        <dbReference type="Proteomes" id="UP000663879"/>
    </source>
</evidence>
<dbReference type="PANTHER" id="PTHR45854">
    <property type="entry name" value="ASAP FAMILY MEMBER"/>
    <property type="match status" value="1"/>
</dbReference>
<dbReference type="Gene3D" id="1.20.1270.60">
    <property type="entry name" value="Arfaptin homology (AH) domain/BAR domain"/>
    <property type="match status" value="1"/>
</dbReference>
<keyword evidence="2" id="KW-0479">Metal-binding</keyword>
<accession>A0A813MXS3</accession>
<dbReference type="PROSITE" id="PS50115">
    <property type="entry name" value="ARFGAP"/>
    <property type="match status" value="1"/>
</dbReference>
<evidence type="ECO:0000256" key="2">
    <source>
        <dbReference type="ARBA" id="ARBA00022723"/>
    </source>
</evidence>
<evidence type="ECO:0000256" key="1">
    <source>
        <dbReference type="ARBA" id="ARBA00022468"/>
    </source>
</evidence>
<sequence>MIKPNEDLSLNELNVLNELKHDLLKLMNNCSFAKIQKYKAFIDQTDQRINQIVKQISKLTELFDELKKFFQSKKEIGEQISEPIKNISMIAHNLEMNFMFEKLADLNRIIFENSNNFIEKFFEITLNPLDQLLKNFNTIEIENCKKNVDKAFRAFEAKLSNQSKKRKSMDLTNMNIQTDEIPIENSNLTQKICEYLMLINRCKTSSLNQFSNSLIDFYKTQIVYYKSSLDKLNSLMNNLDQRKISNSLLSFNLNQSEEKKLLDDVAEILSKIPKPKHHRTSSYFFNLTERFSSSFQSQSDLSIVGNDSAKISSCPFTTTDMEKFNKNSNIDSSKSSMSSWDLRPKNSKFSSNEKSGYLFKRTHNSKVRKHWIKRKCKAVNGHFFIYHSDETLEPVKLNLITCSVKPLDTNRFKIFSGSNSRIYEFMCEYENDFLEWISILNTAKNKAFEKEMSDSISVSTITNTTTNISSESNSSTLKNEKDNEKAYELLVKNMLKQLLKIDGNKKCADCDSDDPDWLVTNLGIFVCIECCGIHREMGVQISKTQSIKIDRLNASQLIIAKMIGNSKLNSIFECTLDKSQKLNPSSTMDQRQKYLRAKYEHHSYAKIEYSNEILCNFIEFFKQNDFCDTFDFLIKIFAQNIDLLQPVPGDEKSRNILQLLLENFDESDSLLIIDFLIQNRDFPKNKYKIDYQDIDGNTALHYCALYNRIDSTKLLLKSNANYKIKNQSGLTPIEIADNLTNIECENQISLFSEGKPMEKIDWIHLFELDFDKNESEVNKLETAIIDKPVNHHKDDRPISMVIATRNLGCSRTKKIHNYHRQQSESFNSINMESYFKVKKENNSLLPPFPTETRRKSYEEKKYEHRSLENLDKELYIDENEIGKKMVNKKNNRYTSIIDYVPLNVNNSVHKLDPGDNDFWLNEDKFYSKL</sequence>
<organism evidence="9 10">
    <name type="scientific">Brachionus calyciflorus</name>
    <dbReference type="NCBI Taxonomy" id="104777"/>
    <lineage>
        <taxon>Eukaryota</taxon>
        <taxon>Metazoa</taxon>
        <taxon>Spiralia</taxon>
        <taxon>Gnathifera</taxon>
        <taxon>Rotifera</taxon>
        <taxon>Eurotatoria</taxon>
        <taxon>Monogononta</taxon>
        <taxon>Pseudotrocha</taxon>
        <taxon>Ploima</taxon>
        <taxon>Brachionidae</taxon>
        <taxon>Brachionus</taxon>
    </lineage>
</organism>
<proteinExistence type="predicted"/>
<dbReference type="SMART" id="SM00248">
    <property type="entry name" value="ANK"/>
    <property type="match status" value="1"/>
</dbReference>
<dbReference type="InterPro" id="IPR038508">
    <property type="entry name" value="ArfGAP_dom_sf"/>
</dbReference>
<evidence type="ECO:0000256" key="3">
    <source>
        <dbReference type="ARBA" id="ARBA00022771"/>
    </source>
</evidence>
<dbReference type="PANTHER" id="PTHR45854:SF3">
    <property type="entry name" value="ARFGAP WITH SH3 DOMAIN, ANK REPEAT AND PH DOMAIN-CONTAINING PROTEIN"/>
    <property type="match status" value="1"/>
</dbReference>
<gene>
    <name evidence="9" type="ORF">OXX778_LOCUS2703</name>
</gene>
<protein>
    <submittedName>
        <fullName evidence="9">Uncharacterized protein</fullName>
    </submittedName>
</protein>
<dbReference type="InterPro" id="IPR036770">
    <property type="entry name" value="Ankyrin_rpt-contain_sf"/>
</dbReference>
<dbReference type="InterPro" id="IPR001164">
    <property type="entry name" value="ArfGAP_dom"/>
</dbReference>
<evidence type="ECO:0000259" key="8">
    <source>
        <dbReference type="PROSITE" id="PS50115"/>
    </source>
</evidence>
<dbReference type="GO" id="GO:0005096">
    <property type="term" value="F:GTPase activator activity"/>
    <property type="evidence" value="ECO:0007669"/>
    <property type="project" value="UniProtKB-KW"/>
</dbReference>
<evidence type="ECO:0000256" key="6">
    <source>
        <dbReference type="PROSITE-ProRule" id="PRU00288"/>
    </source>
</evidence>
<dbReference type="PROSITE" id="PS50088">
    <property type="entry name" value="ANK_REPEAT"/>
    <property type="match status" value="1"/>
</dbReference>
<dbReference type="InterPro" id="IPR037278">
    <property type="entry name" value="ARFGAP/RecO"/>
</dbReference>
<evidence type="ECO:0000259" key="7">
    <source>
        <dbReference type="PROSITE" id="PS50003"/>
    </source>
</evidence>
<dbReference type="OrthoDB" id="435430at2759"/>
<keyword evidence="10" id="KW-1185">Reference proteome</keyword>
<dbReference type="Gene3D" id="2.30.29.30">
    <property type="entry name" value="Pleckstrin-homology domain (PH domain)/Phosphotyrosine-binding domain (PTB)"/>
    <property type="match status" value="1"/>
</dbReference>
<dbReference type="PROSITE" id="PS50297">
    <property type="entry name" value="ANK_REP_REGION"/>
    <property type="match status" value="1"/>
</dbReference>
<dbReference type="InterPro" id="IPR027267">
    <property type="entry name" value="AH/BAR_dom_sf"/>
</dbReference>
<feature type="domain" description="PH" evidence="7">
    <location>
        <begin position="351"/>
        <end position="445"/>
    </location>
</feature>
<dbReference type="InterPro" id="IPR001849">
    <property type="entry name" value="PH_domain"/>
</dbReference>
<dbReference type="GO" id="GO:0008270">
    <property type="term" value="F:zinc ion binding"/>
    <property type="evidence" value="ECO:0007669"/>
    <property type="project" value="UniProtKB-KW"/>
</dbReference>
<dbReference type="Gene3D" id="1.25.40.20">
    <property type="entry name" value="Ankyrin repeat-containing domain"/>
    <property type="match status" value="1"/>
</dbReference>
<dbReference type="AlphaFoldDB" id="A0A813MXS3"/>
<dbReference type="InterPro" id="IPR002110">
    <property type="entry name" value="Ankyrin_rpt"/>
</dbReference>
<feature type="repeat" description="ANK" evidence="5">
    <location>
        <begin position="695"/>
        <end position="727"/>
    </location>
</feature>
<dbReference type="SUPFAM" id="SSF48403">
    <property type="entry name" value="Ankyrin repeat"/>
    <property type="match status" value="1"/>
</dbReference>
<dbReference type="Gene3D" id="1.10.220.150">
    <property type="entry name" value="Arf GTPase activating protein"/>
    <property type="match status" value="1"/>
</dbReference>
<dbReference type="PRINTS" id="PR00405">
    <property type="entry name" value="REVINTRACTNG"/>
</dbReference>
<keyword evidence="4" id="KW-0862">Zinc</keyword>
<evidence type="ECO:0000256" key="4">
    <source>
        <dbReference type="ARBA" id="ARBA00022833"/>
    </source>
</evidence>
<dbReference type="EMBL" id="CAJNOC010000218">
    <property type="protein sequence ID" value="CAF0728831.1"/>
    <property type="molecule type" value="Genomic_DNA"/>
</dbReference>
<keyword evidence="1" id="KW-0343">GTPase activation</keyword>
<reference evidence="9" key="1">
    <citation type="submission" date="2021-02" db="EMBL/GenBank/DDBJ databases">
        <authorList>
            <person name="Nowell W R."/>
        </authorList>
    </citation>
    <scope>NUCLEOTIDE SEQUENCE</scope>
    <source>
        <strain evidence="9">Ploen Becks lab</strain>
    </source>
</reference>
<dbReference type="Proteomes" id="UP000663879">
    <property type="component" value="Unassembled WGS sequence"/>
</dbReference>
<keyword evidence="3 6" id="KW-0863">Zinc-finger</keyword>
<dbReference type="SUPFAM" id="SSF57863">
    <property type="entry name" value="ArfGap/RecO-like zinc finger"/>
    <property type="match status" value="1"/>
</dbReference>
<evidence type="ECO:0000313" key="9">
    <source>
        <dbReference type="EMBL" id="CAF0728831.1"/>
    </source>
</evidence>
<evidence type="ECO:0000256" key="5">
    <source>
        <dbReference type="PROSITE-ProRule" id="PRU00023"/>
    </source>
</evidence>
<name>A0A813MXS3_9BILA</name>
<dbReference type="PROSITE" id="PS50003">
    <property type="entry name" value="PH_DOMAIN"/>
    <property type="match status" value="1"/>
</dbReference>
<comment type="caution">
    <text evidence="9">The sequence shown here is derived from an EMBL/GenBank/DDBJ whole genome shotgun (WGS) entry which is preliminary data.</text>
</comment>
<dbReference type="InterPro" id="IPR011993">
    <property type="entry name" value="PH-like_dom_sf"/>
</dbReference>
<dbReference type="SUPFAM" id="SSF50729">
    <property type="entry name" value="PH domain-like"/>
    <property type="match status" value="1"/>
</dbReference>
<keyword evidence="5" id="KW-0040">ANK repeat</keyword>